<keyword evidence="7" id="KW-0064">Aspartyl protease</keyword>
<dbReference type="Gene3D" id="2.40.50.40">
    <property type="match status" value="1"/>
</dbReference>
<dbReference type="GO" id="GO:0046872">
    <property type="term" value="F:metal ion binding"/>
    <property type="evidence" value="ECO:0007669"/>
    <property type="project" value="UniProtKB-KW"/>
</dbReference>
<keyword evidence="3" id="KW-0808">Transferase</keyword>
<keyword evidence="9" id="KW-0378">Hydrolase</keyword>
<dbReference type="SUPFAM" id="SSF54160">
    <property type="entry name" value="Chromo domain-like"/>
    <property type="match status" value="1"/>
</dbReference>
<dbReference type="FunFam" id="1.10.340.70:FF:000001">
    <property type="entry name" value="Retrovirus-related Pol polyprotein from transposon gypsy-like Protein"/>
    <property type="match status" value="1"/>
</dbReference>
<dbReference type="InterPro" id="IPR056924">
    <property type="entry name" value="SH3_Tf2-1"/>
</dbReference>
<keyword evidence="2" id="KW-0645">Protease</keyword>
<dbReference type="InterPro" id="IPR016197">
    <property type="entry name" value="Chromo-like_dom_sf"/>
</dbReference>
<dbReference type="CDD" id="cd09274">
    <property type="entry name" value="RNase_HI_RT_Ty3"/>
    <property type="match status" value="1"/>
</dbReference>
<dbReference type="CDD" id="cd01647">
    <property type="entry name" value="RT_LTR"/>
    <property type="match status" value="1"/>
</dbReference>
<gene>
    <name evidence="19" type="ORF">Vafri_9708</name>
</gene>
<sequence>VLEQIESAAGRRCSFDGRSGRAGFDPLCNLLVPGRPLTSSNLQGHTVLFLPSSLRELQAQLTHYRRCKRQRPDTAACVVLPAYSERKASALLAGMRLIRRFEPGTVMFNGVDLSGAPVPLPGLPYSVDVWFDPLLPHEPGSATDFEPSIRAMLSPKALAMTGAGVPLIQVGVAGRDLKALVDTGASDDFISEAEVNALGLTPKSSEWSHVTLADGGKQSILGRVTLRLCLGPLRITTQPYVLRELTDVATYIMGSSTLRQYGASIDLEACTLRLRKGTLVCKVPLESLKGVDAVEGKTESVPVVNFAAVAICQHAEPKQVGRKQAVRMIRKGAHALLVRPRLQLNAAVTQNPSDPEVEALIDEFADVFRDVPGLPPMRPVDHTIPLVPGAQPVSRPMYRLSPLELDEVKRQVTDLLAKGMIHPSTSPYSAPILFVGKKDGSLRMCIDYRGLNAATVKNRYPLPRVDDLLDKLKGSAYFSSIDLQQGYNQIRIAESDIPKTAFRTPFGHFEYTVLSFGLTNAPATFQAVMDRMFRPYIDRFVVCYLDDILIYSKTREEHLEHLRLVLEVLRREQLFAKRAKCFWAQPQVEYLGHVVSSSGVKMDPRKVSVVRDWPAPENLQELRKFLGLTNYFRKFIKQYSTLAAPLTNLTRKGAFSSLDAWTPECQQAFEKLKCVVANDITLSFPDYSLPFRVEVLSDASLYGTGAVLLQEGRPIAFTSKKFSGAETRYTTGEQELLAVLHALKEWRCYLEGRPFTLKTDHKPLTFLQSVPTLNRRQARWMEYLARFDCTWEHIAGKINIADALSRHPSLHAAILAAPVRRMQDKRLSSLSSDLAARLKSAYARDPWFIDQNNVGHLSMQNGLWIRKEGSTSQIVVPNDESLRRDILSRIHEDPLAGHPGCTRTAELVRRSFWWPRLAKDTENFVQTCDLCQRNKALSGKGHGLLQPLPVPDAPWESVSMDFVVALPKTEGGYDAVLVMVDRLTKMVHVAPTTSSCTAEQTARLFFDNVVRLHGVPKNVVSDRGGQFVSKFWEALCKLVGMRINLSTAYHPQSDGQTERTNRTLGDMLRNFAGRTPSVWDTYLTAAEFAINNAVNRSTGQSPFFLNYGYHPALPVWRELEVNVPAAKTFAKSFVSRMSDAKSCLDAAQQRAADYYNKSKRDVVFSKGQLVLLNTKNLRSFAEGSRKLLPRWVGPYPVVRMVGSVAVELTLPSNMNIHPTFHVSLIRPYKGPVPVAETTDAPAVAEPGPETWVAGKQKAYEVERVLDYRTRRVGKSRRKRTVHEYLVKWTGYSSEHNSWEPARNFTPDMKPVLEEARLRARGMAPTQAR</sequence>
<dbReference type="PANTHER" id="PTHR37984:SF5">
    <property type="entry name" value="PROTEIN NYNRIN-LIKE"/>
    <property type="match status" value="1"/>
</dbReference>
<dbReference type="FunFam" id="3.30.70.270:FF:000020">
    <property type="entry name" value="Transposon Tf2-6 polyprotein-like Protein"/>
    <property type="match status" value="1"/>
</dbReference>
<dbReference type="Gene3D" id="3.10.10.10">
    <property type="entry name" value="HIV Type 1 Reverse Transcriptase, subunit A, domain 1"/>
    <property type="match status" value="1"/>
</dbReference>
<dbReference type="InterPro" id="IPR050951">
    <property type="entry name" value="Retrovirus_Pol_polyprotein"/>
</dbReference>
<evidence type="ECO:0000313" key="19">
    <source>
        <dbReference type="EMBL" id="GIL54183.1"/>
    </source>
</evidence>
<dbReference type="PANTHER" id="PTHR37984">
    <property type="entry name" value="PROTEIN CBG26694"/>
    <property type="match status" value="1"/>
</dbReference>
<evidence type="ECO:0000256" key="7">
    <source>
        <dbReference type="ARBA" id="ARBA00022750"/>
    </source>
</evidence>
<dbReference type="SUPFAM" id="SSF53098">
    <property type="entry name" value="Ribonuclease H-like"/>
    <property type="match status" value="1"/>
</dbReference>
<keyword evidence="10" id="KW-0460">Magnesium</keyword>
<feature type="domain" description="Chromo" evidence="16">
    <location>
        <begin position="1259"/>
        <end position="1328"/>
    </location>
</feature>
<protein>
    <recommendedName>
        <fullName evidence="1">RNA-directed DNA polymerase</fullName>
        <ecNumber evidence="1">2.7.7.49</ecNumber>
    </recommendedName>
</protein>
<keyword evidence="15" id="KW-0233">DNA recombination</keyword>
<dbReference type="Gene3D" id="2.40.70.10">
    <property type="entry name" value="Acid Proteases"/>
    <property type="match status" value="1"/>
</dbReference>
<dbReference type="InterPro" id="IPR036397">
    <property type="entry name" value="RNaseH_sf"/>
</dbReference>
<dbReference type="Gene3D" id="1.10.340.70">
    <property type="match status" value="1"/>
</dbReference>
<feature type="domain" description="Integrase catalytic" evidence="18">
    <location>
        <begin position="950"/>
        <end position="1110"/>
    </location>
</feature>
<dbReference type="InterPro" id="IPR041373">
    <property type="entry name" value="RT_RNaseH"/>
</dbReference>
<dbReference type="Proteomes" id="UP000747399">
    <property type="component" value="Unassembled WGS sequence"/>
</dbReference>
<dbReference type="EMBL" id="BNCO01000017">
    <property type="protein sequence ID" value="GIL54183.1"/>
    <property type="molecule type" value="Genomic_DNA"/>
</dbReference>
<dbReference type="Pfam" id="PF17921">
    <property type="entry name" value="Integrase_H2C2"/>
    <property type="match status" value="1"/>
</dbReference>
<evidence type="ECO:0000256" key="11">
    <source>
        <dbReference type="ARBA" id="ARBA00022908"/>
    </source>
</evidence>
<dbReference type="GO" id="GO:0004519">
    <property type="term" value="F:endonuclease activity"/>
    <property type="evidence" value="ECO:0007669"/>
    <property type="project" value="UniProtKB-KW"/>
</dbReference>
<evidence type="ECO:0000256" key="4">
    <source>
        <dbReference type="ARBA" id="ARBA00022695"/>
    </source>
</evidence>
<dbReference type="PROSITE" id="PS50013">
    <property type="entry name" value="CHROMO_2"/>
    <property type="match status" value="1"/>
</dbReference>
<dbReference type="GO" id="GO:0015074">
    <property type="term" value="P:DNA integration"/>
    <property type="evidence" value="ECO:0007669"/>
    <property type="project" value="UniProtKB-KW"/>
</dbReference>
<keyword evidence="14" id="KW-0238">DNA-binding</keyword>
<dbReference type="Pfam" id="PF24626">
    <property type="entry name" value="SH3_Tf2-1"/>
    <property type="match status" value="1"/>
</dbReference>
<evidence type="ECO:0000313" key="20">
    <source>
        <dbReference type="Proteomes" id="UP000747399"/>
    </source>
</evidence>
<evidence type="ECO:0000256" key="9">
    <source>
        <dbReference type="ARBA" id="ARBA00022801"/>
    </source>
</evidence>
<dbReference type="InterPro" id="IPR012337">
    <property type="entry name" value="RNaseH-like_sf"/>
</dbReference>
<dbReference type="SMART" id="SM00298">
    <property type="entry name" value="CHROMO"/>
    <property type="match status" value="1"/>
</dbReference>
<evidence type="ECO:0000256" key="1">
    <source>
        <dbReference type="ARBA" id="ARBA00012493"/>
    </source>
</evidence>
<dbReference type="InterPro" id="IPR001584">
    <property type="entry name" value="Integrase_cat-core"/>
</dbReference>
<dbReference type="EC" id="2.7.7.49" evidence="1"/>
<dbReference type="PROSITE" id="PS50994">
    <property type="entry name" value="INTEGRASE"/>
    <property type="match status" value="1"/>
</dbReference>
<dbReference type="Pfam" id="PF13975">
    <property type="entry name" value="gag-asp_proteas"/>
    <property type="match status" value="1"/>
</dbReference>
<evidence type="ECO:0000256" key="12">
    <source>
        <dbReference type="ARBA" id="ARBA00022918"/>
    </source>
</evidence>
<proteinExistence type="predicted"/>
<keyword evidence="8" id="KW-0255">Endonuclease</keyword>
<organism evidence="19 20">
    <name type="scientific">Volvox africanus</name>
    <dbReference type="NCBI Taxonomy" id="51714"/>
    <lineage>
        <taxon>Eukaryota</taxon>
        <taxon>Viridiplantae</taxon>
        <taxon>Chlorophyta</taxon>
        <taxon>core chlorophytes</taxon>
        <taxon>Chlorophyceae</taxon>
        <taxon>CS clade</taxon>
        <taxon>Chlamydomonadales</taxon>
        <taxon>Volvocaceae</taxon>
        <taxon>Volvox</taxon>
    </lineage>
</organism>
<feature type="domain" description="Reverse transcriptase" evidence="17">
    <location>
        <begin position="416"/>
        <end position="595"/>
    </location>
</feature>
<dbReference type="SUPFAM" id="SSF56672">
    <property type="entry name" value="DNA/RNA polymerases"/>
    <property type="match status" value="1"/>
</dbReference>
<dbReference type="InterPro" id="IPR000953">
    <property type="entry name" value="Chromo/chromo_shadow_dom"/>
</dbReference>
<dbReference type="Pfam" id="PF17917">
    <property type="entry name" value="RT_RNaseH"/>
    <property type="match status" value="1"/>
</dbReference>
<reference evidence="19" key="1">
    <citation type="journal article" date="2021" name="Proc. Natl. Acad. Sci. U.S.A.">
        <title>Three genomes in the algal genus Volvox reveal the fate of a haploid sex-determining region after a transition to homothallism.</title>
        <authorList>
            <person name="Yamamoto K."/>
            <person name="Hamaji T."/>
            <person name="Kawai-Toyooka H."/>
            <person name="Matsuzaki R."/>
            <person name="Takahashi F."/>
            <person name="Nishimura Y."/>
            <person name="Kawachi M."/>
            <person name="Noguchi H."/>
            <person name="Minakuchi Y."/>
            <person name="Umen J.G."/>
            <person name="Toyoda A."/>
            <person name="Nozaki H."/>
        </authorList>
    </citation>
    <scope>NUCLEOTIDE SEQUENCE</scope>
    <source>
        <strain evidence="19">NIES-3780</strain>
    </source>
</reference>
<dbReference type="GO" id="GO:0006310">
    <property type="term" value="P:DNA recombination"/>
    <property type="evidence" value="ECO:0007669"/>
    <property type="project" value="UniProtKB-KW"/>
</dbReference>
<evidence type="ECO:0000259" key="16">
    <source>
        <dbReference type="PROSITE" id="PS50013"/>
    </source>
</evidence>
<dbReference type="InterPro" id="IPR043128">
    <property type="entry name" value="Rev_trsase/Diguanyl_cyclase"/>
</dbReference>
<evidence type="ECO:0000256" key="8">
    <source>
        <dbReference type="ARBA" id="ARBA00022759"/>
    </source>
</evidence>
<dbReference type="Gene3D" id="3.30.70.270">
    <property type="match status" value="2"/>
</dbReference>
<evidence type="ECO:0000256" key="10">
    <source>
        <dbReference type="ARBA" id="ARBA00022842"/>
    </source>
</evidence>
<dbReference type="Gene3D" id="3.30.420.10">
    <property type="entry name" value="Ribonuclease H-like superfamily/Ribonuclease H"/>
    <property type="match status" value="1"/>
</dbReference>
<keyword evidence="6" id="KW-0479">Metal-binding</keyword>
<dbReference type="Pfam" id="PF00665">
    <property type="entry name" value="rve"/>
    <property type="match status" value="1"/>
</dbReference>
<dbReference type="InterPro" id="IPR041588">
    <property type="entry name" value="Integrase_H2C2"/>
</dbReference>
<evidence type="ECO:0000259" key="17">
    <source>
        <dbReference type="PROSITE" id="PS50878"/>
    </source>
</evidence>
<dbReference type="InterPro" id="IPR023780">
    <property type="entry name" value="Chromo_domain"/>
</dbReference>
<dbReference type="GO" id="GO:0006508">
    <property type="term" value="P:proteolysis"/>
    <property type="evidence" value="ECO:0007669"/>
    <property type="project" value="UniProtKB-KW"/>
</dbReference>
<dbReference type="Pfam" id="PF00078">
    <property type="entry name" value="RVT_1"/>
    <property type="match status" value="1"/>
</dbReference>
<dbReference type="InterPro" id="IPR021109">
    <property type="entry name" value="Peptidase_aspartic_dom_sf"/>
</dbReference>
<evidence type="ECO:0000256" key="3">
    <source>
        <dbReference type="ARBA" id="ARBA00022679"/>
    </source>
</evidence>
<comment type="caution">
    <text evidence="19">The sequence shown here is derived from an EMBL/GenBank/DDBJ whole genome shotgun (WGS) entry which is preliminary data.</text>
</comment>
<evidence type="ECO:0000256" key="5">
    <source>
        <dbReference type="ARBA" id="ARBA00022722"/>
    </source>
</evidence>
<dbReference type="GO" id="GO:0004190">
    <property type="term" value="F:aspartic-type endopeptidase activity"/>
    <property type="evidence" value="ECO:0007669"/>
    <property type="project" value="UniProtKB-KW"/>
</dbReference>
<dbReference type="GO" id="GO:0003964">
    <property type="term" value="F:RNA-directed DNA polymerase activity"/>
    <property type="evidence" value="ECO:0007669"/>
    <property type="project" value="UniProtKB-KW"/>
</dbReference>
<dbReference type="SUPFAM" id="SSF50630">
    <property type="entry name" value="Acid proteases"/>
    <property type="match status" value="1"/>
</dbReference>
<evidence type="ECO:0000256" key="2">
    <source>
        <dbReference type="ARBA" id="ARBA00022670"/>
    </source>
</evidence>
<evidence type="ECO:0000256" key="6">
    <source>
        <dbReference type="ARBA" id="ARBA00022723"/>
    </source>
</evidence>
<keyword evidence="20" id="KW-1185">Reference proteome</keyword>
<dbReference type="CDD" id="cd00024">
    <property type="entry name" value="CD_CSD"/>
    <property type="match status" value="1"/>
</dbReference>
<evidence type="ECO:0000256" key="13">
    <source>
        <dbReference type="ARBA" id="ARBA00022932"/>
    </source>
</evidence>
<dbReference type="GO" id="GO:0003677">
    <property type="term" value="F:DNA binding"/>
    <property type="evidence" value="ECO:0007669"/>
    <property type="project" value="UniProtKB-KW"/>
</dbReference>
<evidence type="ECO:0000259" key="18">
    <source>
        <dbReference type="PROSITE" id="PS50994"/>
    </source>
</evidence>
<dbReference type="InterPro" id="IPR043502">
    <property type="entry name" value="DNA/RNA_pol_sf"/>
</dbReference>
<dbReference type="InterPro" id="IPR000477">
    <property type="entry name" value="RT_dom"/>
</dbReference>
<evidence type="ECO:0000256" key="15">
    <source>
        <dbReference type="ARBA" id="ARBA00023172"/>
    </source>
</evidence>
<accession>A0A8J4B9K9</accession>
<dbReference type="FunFam" id="3.30.420.10:FF:000032">
    <property type="entry name" value="Retrovirus-related Pol polyprotein from transposon 297-like Protein"/>
    <property type="match status" value="1"/>
</dbReference>
<name>A0A8J4B9K9_9CHLO</name>
<keyword evidence="4" id="KW-0548">Nucleotidyltransferase</keyword>
<evidence type="ECO:0000256" key="14">
    <source>
        <dbReference type="ARBA" id="ARBA00023125"/>
    </source>
</evidence>
<keyword evidence="5" id="KW-0540">Nuclease</keyword>
<dbReference type="GO" id="GO:0003887">
    <property type="term" value="F:DNA-directed DNA polymerase activity"/>
    <property type="evidence" value="ECO:0007669"/>
    <property type="project" value="UniProtKB-KW"/>
</dbReference>
<dbReference type="CDD" id="cd00303">
    <property type="entry name" value="retropepsin_like"/>
    <property type="match status" value="1"/>
</dbReference>
<feature type="non-terminal residue" evidence="19">
    <location>
        <position position="1"/>
    </location>
</feature>
<dbReference type="PROSITE" id="PS50878">
    <property type="entry name" value="RT_POL"/>
    <property type="match status" value="1"/>
</dbReference>
<keyword evidence="11" id="KW-0229">DNA integration</keyword>
<keyword evidence="13" id="KW-0239">DNA-directed DNA polymerase</keyword>
<keyword evidence="12" id="KW-0695">RNA-directed DNA polymerase</keyword>
<dbReference type="Pfam" id="PF00385">
    <property type="entry name" value="Chromo"/>
    <property type="match status" value="1"/>
</dbReference>